<name>A0A7R9LWF4_9ACAR</name>
<dbReference type="Proteomes" id="UP000759131">
    <property type="component" value="Unassembled WGS sequence"/>
</dbReference>
<dbReference type="AlphaFoldDB" id="A0A7R9LWF4"/>
<reference evidence="2" key="1">
    <citation type="submission" date="2020-11" db="EMBL/GenBank/DDBJ databases">
        <authorList>
            <person name="Tran Van P."/>
        </authorList>
    </citation>
    <scope>NUCLEOTIDE SEQUENCE</scope>
</reference>
<feature type="non-terminal residue" evidence="2">
    <location>
        <position position="146"/>
    </location>
</feature>
<accession>A0A7R9LWF4</accession>
<evidence type="ECO:0000313" key="3">
    <source>
        <dbReference type="Proteomes" id="UP000759131"/>
    </source>
</evidence>
<evidence type="ECO:0000313" key="2">
    <source>
        <dbReference type="EMBL" id="CAD7648606.1"/>
    </source>
</evidence>
<organism evidence="2">
    <name type="scientific">Medioppia subpectinata</name>
    <dbReference type="NCBI Taxonomy" id="1979941"/>
    <lineage>
        <taxon>Eukaryota</taxon>
        <taxon>Metazoa</taxon>
        <taxon>Ecdysozoa</taxon>
        <taxon>Arthropoda</taxon>
        <taxon>Chelicerata</taxon>
        <taxon>Arachnida</taxon>
        <taxon>Acari</taxon>
        <taxon>Acariformes</taxon>
        <taxon>Sarcoptiformes</taxon>
        <taxon>Oribatida</taxon>
        <taxon>Brachypylina</taxon>
        <taxon>Oppioidea</taxon>
        <taxon>Oppiidae</taxon>
        <taxon>Medioppia</taxon>
    </lineage>
</organism>
<feature type="signal peptide" evidence="1">
    <location>
        <begin position="1"/>
        <end position="34"/>
    </location>
</feature>
<evidence type="ECO:0000256" key="1">
    <source>
        <dbReference type="SAM" id="SignalP"/>
    </source>
</evidence>
<protein>
    <submittedName>
        <fullName evidence="2">Uncharacterized protein</fullName>
    </submittedName>
</protein>
<sequence>MAIYCHKKIRKMSDKLTLICFLIVVISAFQSTLCDEETDKITTMFNNRCNNKLEKSIALEYDKCDSEASDSLKETVKKCAKEVCNTDGKFDKNSVCCYATKPNAMFACFERTIAQIEENDAKSKGESKDELHRKNMHNAAKIVVCI</sequence>
<dbReference type="EMBL" id="OC898635">
    <property type="protein sequence ID" value="CAD7648606.1"/>
    <property type="molecule type" value="Genomic_DNA"/>
</dbReference>
<feature type="chain" id="PRO_5036211360" evidence="1">
    <location>
        <begin position="35"/>
        <end position="146"/>
    </location>
</feature>
<keyword evidence="3" id="KW-1185">Reference proteome</keyword>
<keyword evidence="1" id="KW-0732">Signal</keyword>
<dbReference type="EMBL" id="CAJPIZ010044060">
    <property type="protein sequence ID" value="CAG2122062.1"/>
    <property type="molecule type" value="Genomic_DNA"/>
</dbReference>
<dbReference type="OrthoDB" id="10434977at2759"/>
<proteinExistence type="predicted"/>
<gene>
    <name evidence="2" type="ORF">OSB1V03_LOCUS22008</name>
</gene>